<dbReference type="EMBL" id="AP025516">
    <property type="protein sequence ID" value="BDD88793.1"/>
    <property type="molecule type" value="Genomic_DNA"/>
</dbReference>
<dbReference type="RefSeq" id="WP_284152128.1">
    <property type="nucleotide sequence ID" value="NZ_AP025516.1"/>
</dbReference>
<name>A0ABN6M7E8_9BACT</name>
<dbReference type="Gene3D" id="3.60.10.10">
    <property type="entry name" value="Endonuclease/exonuclease/phosphatase"/>
    <property type="match status" value="1"/>
</dbReference>
<dbReference type="NCBIfam" id="NF003842">
    <property type="entry name" value="PRK05421.1-4"/>
    <property type="match status" value="1"/>
</dbReference>
<dbReference type="NCBIfam" id="NF003840">
    <property type="entry name" value="PRK05421.1-2"/>
    <property type="match status" value="1"/>
</dbReference>
<keyword evidence="3" id="KW-1185">Reference proteome</keyword>
<protein>
    <submittedName>
        <fullName evidence="2">UPF0294 protein</fullName>
    </submittedName>
</protein>
<feature type="domain" description="Endonuclease/exonuclease/phosphatase" evidence="1">
    <location>
        <begin position="81"/>
        <end position="286"/>
    </location>
</feature>
<reference evidence="2 3" key="1">
    <citation type="submission" date="2022-01" db="EMBL/GenBank/DDBJ databases">
        <title>Desulfofustis limnae sp. nov., a novel mesophilic sulfate-reducing bacterium isolated from marsh soil.</title>
        <authorList>
            <person name="Watanabe M."/>
            <person name="Takahashi A."/>
            <person name="Kojima H."/>
            <person name="Fukui M."/>
        </authorList>
    </citation>
    <scope>NUCLEOTIDE SEQUENCE [LARGE SCALE GENOMIC DNA]</scope>
    <source>
        <strain evidence="2 3">PPLL</strain>
    </source>
</reference>
<sequence length="301" mass="33639">MRGFRHLGKRIALLVGFGALCTVSVLWAEGLAVPEKAYVLSGNRDQVMVRAVAACNAEETRTDSHPPDSGKIDRSGFTVFSWNTQKGGDSRWYEDLRGLAAEADIVLLQEAVLDRRFRAGLRQLDRDWLLAPAFHTATDDVGVMSVARVRADSYCAAREPEPLIRIPKMALVSRYPLADSVEQLLVVNVHVVNFTVALDAVRRQVESIKEMIRDHRGPVVVAGDFNTWSTERTALIEAEMAALGLQAVSFQPDHRVRFFDRPVDGVYYRGLQVVDTTSYPVQSSDHNPLAVRFKMADDWRS</sequence>
<dbReference type="InterPro" id="IPR005135">
    <property type="entry name" value="Endo/exonuclease/phosphatase"/>
</dbReference>
<dbReference type="SUPFAM" id="SSF56219">
    <property type="entry name" value="DNase I-like"/>
    <property type="match status" value="1"/>
</dbReference>
<gene>
    <name evidence="2" type="ORF">DPPLL_31580</name>
</gene>
<evidence type="ECO:0000313" key="2">
    <source>
        <dbReference type="EMBL" id="BDD88793.1"/>
    </source>
</evidence>
<organism evidence="2 3">
    <name type="scientific">Desulfofustis limnaeus</name>
    <dbReference type="NCBI Taxonomy" id="2740163"/>
    <lineage>
        <taxon>Bacteria</taxon>
        <taxon>Pseudomonadati</taxon>
        <taxon>Thermodesulfobacteriota</taxon>
        <taxon>Desulfobulbia</taxon>
        <taxon>Desulfobulbales</taxon>
        <taxon>Desulfocapsaceae</taxon>
        <taxon>Desulfofustis</taxon>
    </lineage>
</organism>
<evidence type="ECO:0000313" key="3">
    <source>
        <dbReference type="Proteomes" id="UP000830055"/>
    </source>
</evidence>
<dbReference type="Proteomes" id="UP000830055">
    <property type="component" value="Chromosome"/>
</dbReference>
<dbReference type="InterPro" id="IPR036691">
    <property type="entry name" value="Endo/exonu/phosph_ase_sf"/>
</dbReference>
<dbReference type="Pfam" id="PF03372">
    <property type="entry name" value="Exo_endo_phos"/>
    <property type="match status" value="1"/>
</dbReference>
<accession>A0ABN6M7E8</accession>
<proteinExistence type="predicted"/>
<evidence type="ECO:0000259" key="1">
    <source>
        <dbReference type="Pfam" id="PF03372"/>
    </source>
</evidence>